<dbReference type="eggNOG" id="COG0834">
    <property type="taxonomic scope" value="Bacteria"/>
</dbReference>
<dbReference type="Pfam" id="PF00497">
    <property type="entry name" value="SBP_bac_3"/>
    <property type="match status" value="1"/>
</dbReference>
<evidence type="ECO:0000313" key="11">
    <source>
        <dbReference type="Proteomes" id="UP000095439"/>
    </source>
</evidence>
<dbReference type="Proteomes" id="UP000095485">
    <property type="component" value="Unassembled WGS sequence"/>
</dbReference>
<evidence type="ECO:0000256" key="3">
    <source>
        <dbReference type="SAM" id="SignalP"/>
    </source>
</evidence>
<organism evidence="8 12">
    <name type="scientific">Dorea longicatena</name>
    <dbReference type="NCBI Taxonomy" id="88431"/>
    <lineage>
        <taxon>Bacteria</taxon>
        <taxon>Bacillati</taxon>
        <taxon>Bacillota</taxon>
        <taxon>Clostridia</taxon>
        <taxon>Lachnospirales</taxon>
        <taxon>Lachnospiraceae</taxon>
        <taxon>Dorea</taxon>
    </lineage>
</organism>
<name>A0A174NVR1_9FIRM</name>
<dbReference type="PROSITE" id="PS51257">
    <property type="entry name" value="PROKAR_LIPOPROTEIN"/>
    <property type="match status" value="1"/>
</dbReference>
<dbReference type="Proteomes" id="UP000095380">
    <property type="component" value="Unassembled WGS sequence"/>
</dbReference>
<dbReference type="Proteomes" id="UP000472916">
    <property type="component" value="Unassembled WGS sequence"/>
</dbReference>
<dbReference type="GeneID" id="96228652"/>
<dbReference type="EMBL" id="CYYY01000025">
    <property type="protein sequence ID" value="CUO34483.1"/>
    <property type="molecule type" value="Genomic_DNA"/>
</dbReference>
<evidence type="ECO:0000313" key="14">
    <source>
        <dbReference type="Proteomes" id="UP000472916"/>
    </source>
</evidence>
<dbReference type="Proteomes" id="UP000095597">
    <property type="component" value="Unassembled WGS sequence"/>
</dbReference>
<dbReference type="EMBL" id="CYXO01000032">
    <property type="protein sequence ID" value="CUN27550.1"/>
    <property type="molecule type" value="Genomic_DNA"/>
</dbReference>
<gene>
    <name evidence="8" type="primary">yxeM</name>
    <name evidence="7" type="ORF">ERS852408_02900</name>
    <name evidence="6" type="ORF">ERS852423_02955</name>
    <name evidence="8" type="ORF">ERS852526_01356</name>
    <name evidence="5" type="ORF">ERS852573_03101</name>
    <name evidence="9" type="ORF">GT528_13315</name>
</gene>
<feature type="compositionally biased region" description="Basic and acidic residues" evidence="2">
    <location>
        <begin position="27"/>
        <end position="49"/>
    </location>
</feature>
<evidence type="ECO:0000313" key="10">
    <source>
        <dbReference type="Proteomes" id="UP000095380"/>
    </source>
</evidence>
<evidence type="ECO:0000259" key="4">
    <source>
        <dbReference type="SMART" id="SM00062"/>
    </source>
</evidence>
<sequence>MKKRVLAALLVTMMTVGTVAGCGSNAKSDDSDKKASSESKSDDKKDSGKKVTVVTSGTGEPYSLISDDGKWTGIDAEMWDEIEKRTGWEVEVKQASFDAMWGELDTGRADVVANCLAVKEERTDKYNATIPYYGDSQCIIVNDDSDYKTSDDLKGKTVGCTNGQAAQTIIEDMAKEKGFTVKLYEDSAVGMNDLKLGRIDAYANTTTNVNAFTHNNTDAKFRFFDEQLLANNVAYFLQKTDDGDKLTKELDDVIQDMLDDGTVAKITEKWMYADMTKLIQK</sequence>
<feature type="chain" id="PRO_5041795280" evidence="3">
    <location>
        <begin position="21"/>
        <end position="281"/>
    </location>
</feature>
<evidence type="ECO:0000313" key="8">
    <source>
        <dbReference type="EMBL" id="CUP52814.1"/>
    </source>
</evidence>
<dbReference type="Proteomes" id="UP000095439">
    <property type="component" value="Unassembled WGS sequence"/>
</dbReference>
<evidence type="ECO:0000313" key="7">
    <source>
        <dbReference type="EMBL" id="CUO76321.1"/>
    </source>
</evidence>
<accession>A0A174NVR1</accession>
<feature type="domain" description="Solute-binding protein family 3/N-terminal" evidence="4">
    <location>
        <begin position="50"/>
        <end position="274"/>
    </location>
</feature>
<dbReference type="Gene3D" id="3.40.190.10">
    <property type="entry name" value="Periplasmic binding protein-like II"/>
    <property type="match status" value="2"/>
</dbReference>
<dbReference type="InterPro" id="IPR001638">
    <property type="entry name" value="Solute-binding_3/MltF_N"/>
</dbReference>
<dbReference type="EMBL" id="WWSC01000020">
    <property type="protein sequence ID" value="MZK42638.1"/>
    <property type="molecule type" value="Genomic_DNA"/>
</dbReference>
<proteinExistence type="predicted"/>
<feature type="signal peptide" evidence="3">
    <location>
        <begin position="1"/>
        <end position="20"/>
    </location>
</feature>
<dbReference type="PANTHER" id="PTHR35936:SF19">
    <property type="entry name" value="AMINO-ACID-BINDING PROTEIN YXEM-RELATED"/>
    <property type="match status" value="1"/>
</dbReference>
<dbReference type="EMBL" id="CYYM01000035">
    <property type="protein sequence ID" value="CUO76321.1"/>
    <property type="molecule type" value="Genomic_DNA"/>
</dbReference>
<evidence type="ECO:0000256" key="2">
    <source>
        <dbReference type="SAM" id="MobiDB-lite"/>
    </source>
</evidence>
<dbReference type="PANTHER" id="PTHR35936">
    <property type="entry name" value="MEMBRANE-BOUND LYTIC MUREIN TRANSGLYCOSYLASE F"/>
    <property type="match status" value="1"/>
</dbReference>
<dbReference type="STRING" id="88431.ERS852423_02955"/>
<dbReference type="AlphaFoldDB" id="A0A174NVR1"/>
<dbReference type="EMBL" id="CZAY01000008">
    <property type="protein sequence ID" value="CUP52814.1"/>
    <property type="molecule type" value="Genomic_DNA"/>
</dbReference>
<dbReference type="SMART" id="SM00062">
    <property type="entry name" value="PBPb"/>
    <property type="match status" value="1"/>
</dbReference>
<evidence type="ECO:0000313" key="12">
    <source>
        <dbReference type="Proteomes" id="UP000095485"/>
    </source>
</evidence>
<dbReference type="RefSeq" id="WP_044920568.1">
    <property type="nucleotide sequence ID" value="NZ_CABIWY010000025.1"/>
</dbReference>
<evidence type="ECO:0000313" key="6">
    <source>
        <dbReference type="EMBL" id="CUO34483.1"/>
    </source>
</evidence>
<dbReference type="SUPFAM" id="SSF53850">
    <property type="entry name" value="Periplasmic binding protein-like II"/>
    <property type="match status" value="1"/>
</dbReference>
<feature type="region of interest" description="Disordered" evidence="2">
    <location>
        <begin position="21"/>
        <end position="54"/>
    </location>
</feature>
<protein>
    <submittedName>
        <fullName evidence="8">Probable amino-acid-binding protein yxeM</fullName>
    </submittedName>
    <submittedName>
        <fullName evidence="9">Transporter substrate-binding domain-containing protein</fullName>
    </submittedName>
</protein>
<evidence type="ECO:0000256" key="1">
    <source>
        <dbReference type="ARBA" id="ARBA00022729"/>
    </source>
</evidence>
<reference evidence="10 11" key="1">
    <citation type="submission" date="2015-09" db="EMBL/GenBank/DDBJ databases">
        <authorList>
            <consortium name="Pathogen Informatics"/>
        </authorList>
    </citation>
    <scope>NUCLEOTIDE SEQUENCE [LARGE SCALE GENOMIC DNA]</scope>
    <source>
        <strain evidence="7 10">2789STDY5608851</strain>
        <strain evidence="6 11">2789STDY5608866</strain>
        <strain evidence="8 12">2789STDY5834914</strain>
        <strain evidence="5 13">2789STDY5834961</strain>
    </source>
</reference>
<keyword evidence="1 3" id="KW-0732">Signal</keyword>
<evidence type="ECO:0000313" key="9">
    <source>
        <dbReference type="EMBL" id="MZK42638.1"/>
    </source>
</evidence>
<evidence type="ECO:0000313" key="13">
    <source>
        <dbReference type="Proteomes" id="UP000095597"/>
    </source>
</evidence>
<evidence type="ECO:0000313" key="5">
    <source>
        <dbReference type="EMBL" id="CUN27550.1"/>
    </source>
</evidence>
<reference evidence="9 14" key="2">
    <citation type="journal article" date="2019" name="Nat. Med.">
        <title>A library of human gut bacterial isolates paired with longitudinal multiomics data enables mechanistic microbiome research.</title>
        <authorList>
            <person name="Poyet M."/>
            <person name="Groussin M."/>
            <person name="Gibbons S.M."/>
            <person name="Avila-Pacheco J."/>
            <person name="Jiang X."/>
            <person name="Kearney S.M."/>
            <person name="Perrotta A.R."/>
            <person name="Berdy B."/>
            <person name="Zhao S."/>
            <person name="Lieberman T.D."/>
            <person name="Swanson P.K."/>
            <person name="Smith M."/>
            <person name="Roesemann S."/>
            <person name="Alexander J.E."/>
            <person name="Rich S.A."/>
            <person name="Livny J."/>
            <person name="Vlamakis H."/>
            <person name="Clish C."/>
            <person name="Bullock K."/>
            <person name="Deik A."/>
            <person name="Scott J."/>
            <person name="Pierce K.A."/>
            <person name="Xavier R.J."/>
            <person name="Alm E.J."/>
        </authorList>
    </citation>
    <scope>NUCLEOTIDE SEQUENCE [LARGE SCALE GENOMIC DNA]</scope>
    <source>
        <strain evidence="9 14">BIOML-A6</strain>
    </source>
</reference>